<accession>A0A0G0SL01</accession>
<gene>
    <name evidence="1" type="ORF">UU02_C0034G0004</name>
</gene>
<dbReference type="EMBL" id="LBZA01000034">
    <property type="protein sequence ID" value="KKR63046.1"/>
    <property type="molecule type" value="Genomic_DNA"/>
</dbReference>
<name>A0A0G0SL01_9BACT</name>
<organism evidence="1 2">
    <name type="scientific">Candidatus Woesebacteria bacterium GW2011_GWA1_40_43</name>
    <dbReference type="NCBI Taxonomy" id="1618553"/>
    <lineage>
        <taxon>Bacteria</taxon>
        <taxon>Candidatus Woeseibacteriota</taxon>
    </lineage>
</organism>
<sequence>MSVNDHLINIGTAERPVFVPRSTLLPESDERREWWGKLADGSVVLDEKDLDKLLSIIDTTLKGDEAANG</sequence>
<comment type="caution">
    <text evidence="1">The sequence shown here is derived from an EMBL/GenBank/DDBJ whole genome shotgun (WGS) entry which is preliminary data.</text>
</comment>
<dbReference type="Proteomes" id="UP000034293">
    <property type="component" value="Unassembled WGS sequence"/>
</dbReference>
<dbReference type="AlphaFoldDB" id="A0A0G0SL01"/>
<evidence type="ECO:0000313" key="1">
    <source>
        <dbReference type="EMBL" id="KKR63046.1"/>
    </source>
</evidence>
<protein>
    <submittedName>
        <fullName evidence="1">Uncharacterized protein</fullName>
    </submittedName>
</protein>
<reference evidence="1 2" key="1">
    <citation type="journal article" date="2015" name="Nature">
        <title>rRNA introns, odd ribosomes, and small enigmatic genomes across a large radiation of phyla.</title>
        <authorList>
            <person name="Brown C.T."/>
            <person name="Hug L.A."/>
            <person name="Thomas B.C."/>
            <person name="Sharon I."/>
            <person name="Castelle C.J."/>
            <person name="Singh A."/>
            <person name="Wilkins M.J."/>
            <person name="Williams K.H."/>
            <person name="Banfield J.F."/>
        </authorList>
    </citation>
    <scope>NUCLEOTIDE SEQUENCE [LARGE SCALE GENOMIC DNA]</scope>
</reference>
<evidence type="ECO:0000313" key="2">
    <source>
        <dbReference type="Proteomes" id="UP000034293"/>
    </source>
</evidence>
<proteinExistence type="predicted"/>